<evidence type="ECO:0000256" key="3">
    <source>
        <dbReference type="ARBA" id="ARBA00022559"/>
    </source>
</evidence>
<feature type="region of interest" description="Disordered" evidence="15">
    <location>
        <begin position="81"/>
        <end position="118"/>
    </location>
</feature>
<keyword evidence="7" id="KW-0611">Plant defense</keyword>
<evidence type="ECO:0000256" key="8">
    <source>
        <dbReference type="ARBA" id="ARBA00022832"/>
    </source>
</evidence>
<comment type="caution">
    <text evidence="16">The sequence shown here is derived from an EMBL/GenBank/DDBJ whole genome shotgun (WGS) entry which is preliminary data.</text>
</comment>
<organism evidence="16 17">
    <name type="scientific">Ostreobium quekettii</name>
    <dbReference type="NCBI Taxonomy" id="121088"/>
    <lineage>
        <taxon>Eukaryota</taxon>
        <taxon>Viridiplantae</taxon>
        <taxon>Chlorophyta</taxon>
        <taxon>core chlorophytes</taxon>
        <taxon>Ulvophyceae</taxon>
        <taxon>TCBD clade</taxon>
        <taxon>Bryopsidales</taxon>
        <taxon>Ostreobineae</taxon>
        <taxon>Ostreobiaceae</taxon>
        <taxon>Ostreobium</taxon>
    </lineage>
</organism>
<dbReference type="OrthoDB" id="823504at2759"/>
<proteinExistence type="predicted"/>
<keyword evidence="8" id="KW-0276">Fatty acid metabolism</keyword>
<dbReference type="GO" id="GO:0031408">
    <property type="term" value="P:oxylipin biosynthetic process"/>
    <property type="evidence" value="ECO:0007669"/>
    <property type="project" value="UniProtKB-KW"/>
</dbReference>
<dbReference type="InterPro" id="IPR037120">
    <property type="entry name" value="Haem_peroxidase_sf_animal"/>
</dbReference>
<evidence type="ECO:0000256" key="15">
    <source>
        <dbReference type="SAM" id="MobiDB-lite"/>
    </source>
</evidence>
<evidence type="ECO:0000256" key="9">
    <source>
        <dbReference type="ARBA" id="ARBA00022964"/>
    </source>
</evidence>
<keyword evidence="12" id="KW-0443">Lipid metabolism</keyword>
<comment type="cofactor">
    <cofactor evidence="1">
        <name>Ca(2+)</name>
        <dbReference type="ChEBI" id="CHEBI:29108"/>
    </cofactor>
</comment>
<evidence type="ECO:0000256" key="5">
    <source>
        <dbReference type="ARBA" id="ARBA00022723"/>
    </source>
</evidence>
<keyword evidence="11 14" id="KW-0408">Iron</keyword>
<dbReference type="Gene3D" id="1.10.640.10">
    <property type="entry name" value="Haem peroxidase domain superfamily, animal type"/>
    <property type="match status" value="1"/>
</dbReference>
<keyword evidence="4 14" id="KW-0349">Heme</keyword>
<evidence type="ECO:0000256" key="12">
    <source>
        <dbReference type="ARBA" id="ARBA00023098"/>
    </source>
</evidence>
<keyword evidence="9" id="KW-0223">Dioxygenase</keyword>
<dbReference type="Pfam" id="PF03098">
    <property type="entry name" value="An_peroxidase"/>
    <property type="match status" value="1"/>
</dbReference>
<protein>
    <recommendedName>
        <fullName evidence="18">Heme peroxidase</fullName>
    </recommendedName>
</protein>
<sequence>MRPLACQRGVGALPGRHSHALRAGRPARLRVVRPSATLGERLDDLEESVDDLRRPWYLRHPLAGLRQLKRFRDKLIRENLFDTSPPSLPSTDDSVPPRPERTDARTADGSYTDLEDPKMGMAGVRFGRNVPFEMAYPDPKLLEPNPREVSRRLMTRREFKPATILNILAAAWIQFQTHGWFVHENDEEKELEIPLESDDDWEAARDGKMVLKATKADDTRVEGDGGPPTFLNSVTHWWDSNQIYGSDKATMDKLRTGKDGKLIIGSDGLIPLDESGLDMAGFNDNWWLGLSVLHTLFVKEHNYLCDELKKQHPEWDDEILYNKARLLIAALSAKVHTVEWTTAIMPHPTTTLGLTTNWWGLLGQAWKNKYGRVGDSDVLGGIPGSPQSHWGCPYALTEEFTTVYRMHPLMPDEFEFRRVGGGKPVAKKDLFEVSGKSARPVMKEVGIETALYSFGTQHPGAVTLHNYPKLLQKLVKDDGEVMDLAAVDIIRDRERGIPRYNDFREQMGMDRVKTFEEINPDYAKELSEVYGDVDSVDAMTGLFAEKLPENFGFSETAFRLFIVMASRRMKCDRFFTDDYTPEVYTQWGLDYVDGTTFVDVIRRHYPKLRKTLEGVENAFAPWDSPCNRDGLQEVARDIVEMKRMAWNNMVGKPNKV</sequence>
<dbReference type="AlphaFoldDB" id="A0A8S1IK86"/>
<dbReference type="GO" id="GO:0016702">
    <property type="term" value="F:oxidoreductase activity, acting on single donors with incorporation of molecular oxygen, incorporation of two atoms of oxygen"/>
    <property type="evidence" value="ECO:0007669"/>
    <property type="project" value="TreeGrafter"/>
</dbReference>
<evidence type="ECO:0000256" key="14">
    <source>
        <dbReference type="PIRSR" id="PIRSR619791-2"/>
    </source>
</evidence>
<feature type="compositionally biased region" description="Low complexity" evidence="15">
    <location>
        <begin position="82"/>
        <end position="94"/>
    </location>
</feature>
<evidence type="ECO:0000256" key="11">
    <source>
        <dbReference type="ARBA" id="ARBA00023004"/>
    </source>
</evidence>
<keyword evidence="10" id="KW-0560">Oxidoreductase</keyword>
<keyword evidence="5 14" id="KW-0479">Metal-binding</keyword>
<evidence type="ECO:0000256" key="4">
    <source>
        <dbReference type="ARBA" id="ARBA00022617"/>
    </source>
</evidence>
<dbReference type="InterPro" id="IPR019791">
    <property type="entry name" value="Haem_peroxidase_animal"/>
</dbReference>
<dbReference type="GO" id="GO:0046872">
    <property type="term" value="F:metal ion binding"/>
    <property type="evidence" value="ECO:0007669"/>
    <property type="project" value="UniProtKB-KW"/>
</dbReference>
<accession>A0A8S1IK86</accession>
<dbReference type="GO" id="GO:0004601">
    <property type="term" value="F:peroxidase activity"/>
    <property type="evidence" value="ECO:0007669"/>
    <property type="project" value="UniProtKB-KW"/>
</dbReference>
<dbReference type="PROSITE" id="PS50292">
    <property type="entry name" value="PEROXIDASE_3"/>
    <property type="match status" value="1"/>
</dbReference>
<evidence type="ECO:0000256" key="10">
    <source>
        <dbReference type="ARBA" id="ARBA00023002"/>
    </source>
</evidence>
<evidence type="ECO:0000256" key="1">
    <source>
        <dbReference type="ARBA" id="ARBA00001913"/>
    </source>
</evidence>
<evidence type="ECO:0008006" key="18">
    <source>
        <dbReference type="Google" id="ProtNLM"/>
    </source>
</evidence>
<evidence type="ECO:0000256" key="6">
    <source>
        <dbReference type="ARBA" id="ARBA00022767"/>
    </source>
</evidence>
<keyword evidence="2" id="KW-0444">Lipid biosynthesis</keyword>
<evidence type="ECO:0000256" key="13">
    <source>
        <dbReference type="ARBA" id="ARBA00023160"/>
    </source>
</evidence>
<reference evidence="16" key="1">
    <citation type="submission" date="2020-12" db="EMBL/GenBank/DDBJ databases">
        <authorList>
            <person name="Iha C."/>
        </authorList>
    </citation>
    <scope>NUCLEOTIDE SEQUENCE</scope>
</reference>
<evidence type="ECO:0000256" key="2">
    <source>
        <dbReference type="ARBA" id="ARBA00022516"/>
    </source>
</evidence>
<evidence type="ECO:0000313" key="17">
    <source>
        <dbReference type="Proteomes" id="UP000708148"/>
    </source>
</evidence>
<dbReference type="InterPro" id="IPR050783">
    <property type="entry name" value="Oxylipin_biosynth_metab"/>
</dbReference>
<dbReference type="EMBL" id="CAJHUC010000280">
    <property type="protein sequence ID" value="CAD7694879.1"/>
    <property type="molecule type" value="Genomic_DNA"/>
</dbReference>
<keyword evidence="3" id="KW-0575">Peroxidase</keyword>
<dbReference type="GO" id="GO:0006979">
    <property type="term" value="P:response to oxidative stress"/>
    <property type="evidence" value="ECO:0007669"/>
    <property type="project" value="InterPro"/>
</dbReference>
<name>A0A8S1IK86_9CHLO</name>
<keyword evidence="17" id="KW-1185">Reference proteome</keyword>
<dbReference type="InterPro" id="IPR010255">
    <property type="entry name" value="Haem_peroxidase_sf"/>
</dbReference>
<dbReference type="GO" id="GO:0006952">
    <property type="term" value="P:defense response"/>
    <property type="evidence" value="ECO:0007669"/>
    <property type="project" value="UniProtKB-KW"/>
</dbReference>
<keyword evidence="13" id="KW-0275">Fatty acid biosynthesis</keyword>
<keyword evidence="6" id="KW-0925">Oxylipin biosynthesis</keyword>
<dbReference type="PANTHER" id="PTHR11903">
    <property type="entry name" value="PROSTAGLANDIN G/H SYNTHASE"/>
    <property type="match status" value="1"/>
</dbReference>
<dbReference type="Proteomes" id="UP000708148">
    <property type="component" value="Unassembled WGS sequence"/>
</dbReference>
<evidence type="ECO:0000256" key="7">
    <source>
        <dbReference type="ARBA" id="ARBA00022821"/>
    </source>
</evidence>
<evidence type="ECO:0000313" key="16">
    <source>
        <dbReference type="EMBL" id="CAD7694879.1"/>
    </source>
</evidence>
<dbReference type="SUPFAM" id="SSF48113">
    <property type="entry name" value="Heme-dependent peroxidases"/>
    <property type="match status" value="1"/>
</dbReference>
<dbReference type="CDD" id="cd09818">
    <property type="entry name" value="PIOX_like"/>
    <property type="match status" value="1"/>
</dbReference>
<dbReference type="InterPro" id="IPR034815">
    <property type="entry name" value="A_dioxygenase"/>
</dbReference>
<feature type="binding site" description="axial binding residue" evidence="14">
    <location>
        <position position="407"/>
    </location>
    <ligand>
        <name>heme b</name>
        <dbReference type="ChEBI" id="CHEBI:60344"/>
    </ligand>
    <ligandPart>
        <name>Fe</name>
        <dbReference type="ChEBI" id="CHEBI:18248"/>
    </ligandPart>
</feature>
<dbReference type="PANTHER" id="PTHR11903:SF11">
    <property type="entry name" value="ALPHA-DIOXYGENASE 1"/>
    <property type="match status" value="1"/>
</dbReference>
<dbReference type="PRINTS" id="PR00457">
    <property type="entry name" value="ANPEROXIDASE"/>
</dbReference>
<gene>
    <name evidence="16" type="ORF">OSTQU699_LOCUS239</name>
</gene>
<dbReference type="GO" id="GO:0006633">
    <property type="term" value="P:fatty acid biosynthetic process"/>
    <property type="evidence" value="ECO:0007669"/>
    <property type="project" value="UniProtKB-KW"/>
</dbReference>
<dbReference type="GO" id="GO:0020037">
    <property type="term" value="F:heme binding"/>
    <property type="evidence" value="ECO:0007669"/>
    <property type="project" value="InterPro"/>
</dbReference>